<gene>
    <name evidence="9" type="ORF">AAL_03269</name>
</gene>
<evidence type="ECO:0000256" key="4">
    <source>
        <dbReference type="ARBA" id="ARBA00022692"/>
    </source>
</evidence>
<dbReference type="PROSITE" id="PS50850">
    <property type="entry name" value="MFS"/>
    <property type="match status" value="1"/>
</dbReference>
<keyword evidence="5 7" id="KW-1133">Transmembrane helix</keyword>
<dbReference type="GO" id="GO:0016020">
    <property type="term" value="C:membrane"/>
    <property type="evidence" value="ECO:0007669"/>
    <property type="project" value="UniProtKB-SubCell"/>
</dbReference>
<comment type="similarity">
    <text evidence="2">Belongs to the major facilitator superfamily. Sugar transporter (TC 2.A.1.1) family.</text>
</comment>
<keyword evidence="6 7" id="KW-0472">Membrane</keyword>
<dbReference type="PANTHER" id="PTHR48020:SF22">
    <property type="entry name" value="MAJOR FACILITATOR SUPERFAMILY (MFS) PROFILE DOMAIN-CONTAINING PROTEIN-RELATED"/>
    <property type="match status" value="1"/>
</dbReference>
<dbReference type="PANTHER" id="PTHR48020">
    <property type="entry name" value="PROTON MYO-INOSITOL COTRANSPORTER"/>
    <property type="match status" value="1"/>
</dbReference>
<name>A0A168EFT7_9HYPO</name>
<dbReference type="GO" id="GO:0005366">
    <property type="term" value="F:myo-inositol:proton symporter activity"/>
    <property type="evidence" value="ECO:0007669"/>
    <property type="project" value="TreeGrafter"/>
</dbReference>
<reference evidence="9 10" key="1">
    <citation type="journal article" date="2016" name="Genome Biol. Evol.">
        <title>Divergent and convergent evolution of fungal pathogenicity.</title>
        <authorList>
            <person name="Shang Y."/>
            <person name="Xiao G."/>
            <person name="Zheng P."/>
            <person name="Cen K."/>
            <person name="Zhan S."/>
            <person name="Wang C."/>
        </authorList>
    </citation>
    <scope>NUCLEOTIDE SEQUENCE [LARGE SCALE GENOMIC DNA]</scope>
    <source>
        <strain evidence="9 10">RCEF 2490</strain>
    </source>
</reference>
<keyword evidence="3" id="KW-0813">Transport</keyword>
<dbReference type="Proteomes" id="UP000078544">
    <property type="component" value="Unassembled WGS sequence"/>
</dbReference>
<dbReference type="PRINTS" id="PR00171">
    <property type="entry name" value="SUGRTRNSPORT"/>
</dbReference>
<feature type="transmembrane region" description="Helical" evidence="7">
    <location>
        <begin position="231"/>
        <end position="252"/>
    </location>
</feature>
<feature type="transmembrane region" description="Helical" evidence="7">
    <location>
        <begin position="155"/>
        <end position="179"/>
    </location>
</feature>
<protein>
    <submittedName>
        <fullName evidence="9">General substrate transporter</fullName>
    </submittedName>
</protein>
<evidence type="ECO:0000256" key="5">
    <source>
        <dbReference type="ARBA" id="ARBA00022989"/>
    </source>
</evidence>
<feature type="transmembrane region" description="Helical" evidence="7">
    <location>
        <begin position="125"/>
        <end position="146"/>
    </location>
</feature>
<evidence type="ECO:0000256" key="6">
    <source>
        <dbReference type="ARBA" id="ARBA00023136"/>
    </source>
</evidence>
<dbReference type="OrthoDB" id="6339427at2759"/>
<keyword evidence="10" id="KW-1185">Reference proteome</keyword>
<evidence type="ECO:0000256" key="2">
    <source>
        <dbReference type="ARBA" id="ARBA00010992"/>
    </source>
</evidence>
<dbReference type="InterPro" id="IPR050814">
    <property type="entry name" value="Myo-inositol_Transporter"/>
</dbReference>
<comment type="subcellular location">
    <subcellularLocation>
        <location evidence="1">Membrane</location>
        <topology evidence="1">Multi-pass membrane protein</topology>
    </subcellularLocation>
</comment>
<dbReference type="InterPro" id="IPR003663">
    <property type="entry name" value="Sugar/inositol_transpt"/>
</dbReference>
<dbReference type="InterPro" id="IPR005828">
    <property type="entry name" value="MFS_sugar_transport-like"/>
</dbReference>
<comment type="caution">
    <text evidence="9">The sequence shown here is derived from an EMBL/GenBank/DDBJ whole genome shotgun (WGS) entry which is preliminary data.</text>
</comment>
<dbReference type="InterPro" id="IPR036259">
    <property type="entry name" value="MFS_trans_sf"/>
</dbReference>
<evidence type="ECO:0000256" key="1">
    <source>
        <dbReference type="ARBA" id="ARBA00004141"/>
    </source>
</evidence>
<dbReference type="SUPFAM" id="SSF103473">
    <property type="entry name" value="MFS general substrate transporter"/>
    <property type="match status" value="1"/>
</dbReference>
<dbReference type="AlphaFoldDB" id="A0A168EFT7"/>
<evidence type="ECO:0000313" key="10">
    <source>
        <dbReference type="Proteomes" id="UP000078544"/>
    </source>
</evidence>
<dbReference type="STRING" id="1081109.A0A168EFT7"/>
<evidence type="ECO:0000313" key="9">
    <source>
        <dbReference type="EMBL" id="KZZ98751.1"/>
    </source>
</evidence>
<feature type="transmembrane region" description="Helical" evidence="7">
    <location>
        <begin position="90"/>
        <end position="113"/>
    </location>
</feature>
<keyword evidence="4 7" id="KW-0812">Transmembrane</keyword>
<evidence type="ECO:0000256" key="3">
    <source>
        <dbReference type="ARBA" id="ARBA00022448"/>
    </source>
</evidence>
<organism evidence="9 10">
    <name type="scientific">Moelleriella libera RCEF 2490</name>
    <dbReference type="NCBI Taxonomy" id="1081109"/>
    <lineage>
        <taxon>Eukaryota</taxon>
        <taxon>Fungi</taxon>
        <taxon>Dikarya</taxon>
        <taxon>Ascomycota</taxon>
        <taxon>Pezizomycotina</taxon>
        <taxon>Sordariomycetes</taxon>
        <taxon>Hypocreomycetidae</taxon>
        <taxon>Hypocreales</taxon>
        <taxon>Clavicipitaceae</taxon>
        <taxon>Moelleriella</taxon>
    </lineage>
</organism>
<feature type="transmembrane region" description="Helical" evidence="7">
    <location>
        <begin position="191"/>
        <end position="210"/>
    </location>
</feature>
<accession>A0A168EFT7</accession>
<dbReference type="Pfam" id="PF00083">
    <property type="entry name" value="Sugar_tr"/>
    <property type="match status" value="1"/>
</dbReference>
<evidence type="ECO:0000256" key="7">
    <source>
        <dbReference type="SAM" id="Phobius"/>
    </source>
</evidence>
<evidence type="ECO:0000259" key="8">
    <source>
        <dbReference type="PROSITE" id="PS50850"/>
    </source>
</evidence>
<dbReference type="EMBL" id="AZGY01000005">
    <property type="protein sequence ID" value="KZZ98751.1"/>
    <property type="molecule type" value="Genomic_DNA"/>
</dbReference>
<dbReference type="Gene3D" id="1.20.1250.20">
    <property type="entry name" value="MFS general substrate transporter like domains"/>
    <property type="match status" value="1"/>
</dbReference>
<feature type="domain" description="Major facilitator superfamily (MFS) profile" evidence="8">
    <location>
        <begin position="1"/>
        <end position="286"/>
    </location>
</feature>
<sequence length="319" mass="35173">MVAGGALPACVLAFLLPFCPESPRQLVYRERPDEAAKVIRRVFPHATPEQVDDKIKHITICVENAKNLNSGKSMWWLLKQLYFVPANLRALIPACGVMAISQLCGFNSLMYYSPLVFSLVGFSNPVAVGTVIAGTNFIFTICNLLLVDRVGRRKVLLCTVQFMGLALIAAAVCFRWIPINHDLTLAEASGVGWPAILVLVSMVIFVAFYSSGIGNTAWLGSEFFPMQVRSMGTTMLTMTCWGSNIVVASTFLTQMENTTPSGAFGFYAGICLAGWICIYFCFPEVKGMTLENIEEVFRDGFGVRKAEALQRDMRTKTRV</sequence>
<proteinExistence type="inferred from homology"/>
<dbReference type="GO" id="GO:1904679">
    <property type="term" value="P:myo-inositol import across plasma membrane"/>
    <property type="evidence" value="ECO:0007669"/>
    <property type="project" value="TreeGrafter"/>
</dbReference>
<feature type="transmembrane region" description="Helical" evidence="7">
    <location>
        <begin position="264"/>
        <end position="282"/>
    </location>
</feature>
<dbReference type="InterPro" id="IPR020846">
    <property type="entry name" value="MFS_dom"/>
</dbReference>